<evidence type="ECO:0000313" key="2">
    <source>
        <dbReference type="EMBL" id="MBK7424035.1"/>
    </source>
</evidence>
<feature type="transmembrane region" description="Helical" evidence="1">
    <location>
        <begin position="6"/>
        <end position="31"/>
    </location>
</feature>
<evidence type="ECO:0000313" key="3">
    <source>
        <dbReference type="Proteomes" id="UP000886602"/>
    </source>
</evidence>
<name>A0A9D7FFB2_9RHOO</name>
<reference evidence="2" key="1">
    <citation type="submission" date="2020-10" db="EMBL/GenBank/DDBJ databases">
        <title>Connecting structure to function with the recovery of over 1000 high-quality activated sludge metagenome-assembled genomes encoding full-length rRNA genes using long-read sequencing.</title>
        <authorList>
            <person name="Singleton C.M."/>
            <person name="Petriglieri F."/>
            <person name="Kristensen J.M."/>
            <person name="Kirkegaard R.H."/>
            <person name="Michaelsen T.Y."/>
            <person name="Andersen M.H."/>
            <person name="Karst S.M."/>
            <person name="Dueholm M.S."/>
            <person name="Nielsen P.H."/>
            <person name="Albertsen M."/>
        </authorList>
    </citation>
    <scope>NUCLEOTIDE SEQUENCE</scope>
    <source>
        <strain evidence="2">EsbW_18-Q3-R4-48_MAXAC.044</strain>
    </source>
</reference>
<sequence>MTLFNTFWPIVAGTLAVIVLAGLGLALGMLFGRPPPRGSCGGLASGACSCATGETPVRCKPVSTE</sequence>
<organism evidence="2 3">
    <name type="scientific">Candidatus Propionivibrio dominans</name>
    <dbReference type="NCBI Taxonomy" id="2954373"/>
    <lineage>
        <taxon>Bacteria</taxon>
        <taxon>Pseudomonadati</taxon>
        <taxon>Pseudomonadota</taxon>
        <taxon>Betaproteobacteria</taxon>
        <taxon>Rhodocyclales</taxon>
        <taxon>Rhodocyclaceae</taxon>
        <taxon>Propionivibrio</taxon>
    </lineage>
</organism>
<comment type="caution">
    <text evidence="2">The sequence shown here is derived from an EMBL/GenBank/DDBJ whole genome shotgun (WGS) entry which is preliminary data.</text>
</comment>
<evidence type="ECO:0008006" key="4">
    <source>
        <dbReference type="Google" id="ProtNLM"/>
    </source>
</evidence>
<dbReference type="EMBL" id="JADJNC010000022">
    <property type="protein sequence ID" value="MBK7424035.1"/>
    <property type="molecule type" value="Genomic_DNA"/>
</dbReference>
<keyword evidence="1" id="KW-1133">Transmembrane helix</keyword>
<keyword evidence="1" id="KW-0472">Membrane</keyword>
<accession>A0A9D7FFB2</accession>
<gene>
    <name evidence="2" type="ORF">IPJ48_13600</name>
</gene>
<protein>
    <recommendedName>
        <fullName evidence="4">ApbE family protein</fullName>
    </recommendedName>
</protein>
<proteinExistence type="predicted"/>
<dbReference type="AlphaFoldDB" id="A0A9D7FFB2"/>
<evidence type="ECO:0000256" key="1">
    <source>
        <dbReference type="SAM" id="Phobius"/>
    </source>
</evidence>
<dbReference type="Proteomes" id="UP000886602">
    <property type="component" value="Unassembled WGS sequence"/>
</dbReference>
<keyword evidence="1" id="KW-0812">Transmembrane</keyword>